<feature type="compositionally biased region" description="Polar residues" evidence="1">
    <location>
        <begin position="87"/>
        <end position="96"/>
    </location>
</feature>
<dbReference type="AlphaFoldDB" id="A0A9Q1K923"/>
<sequence length="154" mass="17082">MEETGKKCCSGSPHELQFGFDQPTRPARKDGWENFRRDSDGWKVRWRPVTATELAGGDRNFRLTRNLDRKIPTPSTDAQICRKPNGDPSNPKTTTGEGAAGGSWRPKVHRTSGNPPMTTPGTLNFTGHLLMSLFSSSCSRRRGEGERRLGLGRV</sequence>
<organism evidence="2 3">
    <name type="scientific">Carnegiea gigantea</name>
    <dbReference type="NCBI Taxonomy" id="171969"/>
    <lineage>
        <taxon>Eukaryota</taxon>
        <taxon>Viridiplantae</taxon>
        <taxon>Streptophyta</taxon>
        <taxon>Embryophyta</taxon>
        <taxon>Tracheophyta</taxon>
        <taxon>Spermatophyta</taxon>
        <taxon>Magnoliopsida</taxon>
        <taxon>eudicotyledons</taxon>
        <taxon>Gunneridae</taxon>
        <taxon>Pentapetalae</taxon>
        <taxon>Caryophyllales</taxon>
        <taxon>Cactineae</taxon>
        <taxon>Cactaceae</taxon>
        <taxon>Cactoideae</taxon>
        <taxon>Echinocereeae</taxon>
        <taxon>Carnegiea</taxon>
    </lineage>
</organism>
<keyword evidence="3" id="KW-1185">Reference proteome</keyword>
<dbReference type="Proteomes" id="UP001153076">
    <property type="component" value="Unassembled WGS sequence"/>
</dbReference>
<protein>
    <submittedName>
        <fullName evidence="2">Uncharacterized protein</fullName>
    </submittedName>
</protein>
<feature type="region of interest" description="Disordered" evidence="1">
    <location>
        <begin position="65"/>
        <end position="119"/>
    </location>
</feature>
<evidence type="ECO:0000313" key="3">
    <source>
        <dbReference type="Proteomes" id="UP001153076"/>
    </source>
</evidence>
<comment type="caution">
    <text evidence="2">The sequence shown here is derived from an EMBL/GenBank/DDBJ whole genome shotgun (WGS) entry which is preliminary data.</text>
</comment>
<proteinExistence type="predicted"/>
<evidence type="ECO:0000256" key="1">
    <source>
        <dbReference type="SAM" id="MobiDB-lite"/>
    </source>
</evidence>
<evidence type="ECO:0000313" key="2">
    <source>
        <dbReference type="EMBL" id="KAJ8438922.1"/>
    </source>
</evidence>
<gene>
    <name evidence="2" type="ORF">Cgig2_033809</name>
</gene>
<feature type="region of interest" description="Disordered" evidence="1">
    <location>
        <begin position="1"/>
        <end position="33"/>
    </location>
</feature>
<name>A0A9Q1K923_9CARY</name>
<reference evidence="2" key="1">
    <citation type="submission" date="2022-04" db="EMBL/GenBank/DDBJ databases">
        <title>Carnegiea gigantea Genome sequencing and assembly v2.</title>
        <authorList>
            <person name="Copetti D."/>
            <person name="Sanderson M.J."/>
            <person name="Burquez A."/>
            <person name="Wojciechowski M.F."/>
        </authorList>
    </citation>
    <scope>NUCLEOTIDE SEQUENCE</scope>
    <source>
        <strain evidence="2">SGP5-SGP5p</strain>
        <tissue evidence="2">Aerial part</tissue>
    </source>
</reference>
<dbReference type="EMBL" id="JAKOGI010000237">
    <property type="protein sequence ID" value="KAJ8438922.1"/>
    <property type="molecule type" value="Genomic_DNA"/>
</dbReference>
<accession>A0A9Q1K923</accession>